<dbReference type="AlphaFoldDB" id="M3URU5"/>
<evidence type="ECO:0000313" key="1">
    <source>
        <dbReference type="EMBL" id="EMH77486.1"/>
    </source>
</evidence>
<protein>
    <recommendedName>
        <fullName evidence="3">DUF2170 family protein</fullName>
    </recommendedName>
</protein>
<proteinExistence type="predicted"/>
<gene>
    <name evidence="1" type="ORF">EHI8A_166630</name>
</gene>
<accession>M3URU5</accession>
<sequence length="185" mass="19338">MWGSRPQAGRTRPCISTGGGKLGSGSAMLQIATAKERCMPSPNWTPSTLYDALASGVSVSSFAFDVTLLDQQDAIRVVLPAMGDLKIYIAVVNDVVVVDSALVPAEAVSDAQAFNAAVLSSRSLFPLSAIGLETDADGTGHYVMYGSLHAGSDLATVLTEIFTLATNVQTAAATFQSFFKQQDSL</sequence>
<organism evidence="1 2">
    <name type="scientific">Entamoeba histolytica HM-1:IMSS-B</name>
    <dbReference type="NCBI Taxonomy" id="885319"/>
    <lineage>
        <taxon>Eukaryota</taxon>
        <taxon>Amoebozoa</taxon>
        <taxon>Evosea</taxon>
        <taxon>Archamoebae</taxon>
        <taxon>Mastigamoebida</taxon>
        <taxon>Entamoebidae</taxon>
        <taxon>Entamoeba</taxon>
    </lineage>
</organism>
<evidence type="ECO:0008006" key="3">
    <source>
        <dbReference type="Google" id="ProtNLM"/>
    </source>
</evidence>
<dbReference type="Proteomes" id="UP000030781">
    <property type="component" value="Unassembled WGS sequence"/>
</dbReference>
<dbReference type="VEuPathDB" id="AmoebaDB:EHI8A_166630"/>
<dbReference type="Pfam" id="PF09938">
    <property type="entry name" value="DUF2170"/>
    <property type="match status" value="1"/>
</dbReference>
<reference evidence="1 2" key="1">
    <citation type="submission" date="2013-01" db="EMBL/GenBank/DDBJ databases">
        <authorList>
            <person name="Hannick L."/>
            <person name="Zafar N."/>
            <person name="Lorenzi H."/>
            <person name="Ali I.A."/>
            <person name="Petri W.P."/>
            <person name="Caler E."/>
        </authorList>
    </citation>
    <scope>NUCLEOTIDE SEQUENCE [LARGE SCALE GENOMIC DNA]</scope>
    <source>
        <strain evidence="2">HM3:IMSS-B</strain>
    </source>
</reference>
<dbReference type="InterPro" id="IPR019231">
    <property type="entry name" value="DUF2170"/>
</dbReference>
<evidence type="ECO:0000313" key="2">
    <source>
        <dbReference type="Proteomes" id="UP000030781"/>
    </source>
</evidence>
<name>M3URU5_ENTH1</name>
<dbReference type="EMBL" id="KB610002">
    <property type="protein sequence ID" value="EMH77486.1"/>
    <property type="molecule type" value="Genomic_DNA"/>
</dbReference>